<evidence type="ECO:0000313" key="2">
    <source>
        <dbReference type="EMBL" id="WUX50695.1"/>
    </source>
</evidence>
<reference evidence="2" key="1">
    <citation type="submission" date="2022-10" db="EMBL/GenBank/DDBJ databases">
        <title>The complete genomes of actinobacterial strains from the NBC collection.</title>
        <authorList>
            <person name="Joergensen T.S."/>
            <person name="Alvarez Arevalo M."/>
            <person name="Sterndorff E.B."/>
            <person name="Faurdal D."/>
            <person name="Vuksanovic O."/>
            <person name="Mourched A.-S."/>
            <person name="Charusanti P."/>
            <person name="Shaw S."/>
            <person name="Blin K."/>
            <person name="Weber T."/>
        </authorList>
    </citation>
    <scope>NUCLEOTIDE SEQUENCE</scope>
    <source>
        <strain evidence="2">NBC_01432</strain>
    </source>
</reference>
<keyword evidence="1" id="KW-1133">Transmembrane helix</keyword>
<keyword evidence="3" id="KW-1185">Reference proteome</keyword>
<proteinExistence type="predicted"/>
<dbReference type="Proteomes" id="UP001432209">
    <property type="component" value="Chromosome"/>
</dbReference>
<dbReference type="GeneID" id="91346464"/>
<keyword evidence="1" id="KW-0812">Transmembrane</keyword>
<dbReference type="RefSeq" id="WP_329149756.1">
    <property type="nucleotide sequence ID" value="NZ_CP109483.1"/>
</dbReference>
<feature type="transmembrane region" description="Helical" evidence="1">
    <location>
        <begin position="76"/>
        <end position="96"/>
    </location>
</feature>
<dbReference type="Pfam" id="PF06197">
    <property type="entry name" value="DUF998"/>
    <property type="match status" value="1"/>
</dbReference>
<dbReference type="InterPro" id="IPR009339">
    <property type="entry name" value="DUF998"/>
</dbReference>
<dbReference type="EMBL" id="CP109495">
    <property type="protein sequence ID" value="WUX50695.1"/>
    <property type="molecule type" value="Genomic_DNA"/>
</dbReference>
<feature type="transmembrane region" description="Helical" evidence="1">
    <location>
        <begin position="141"/>
        <end position="159"/>
    </location>
</feature>
<feature type="transmembrane region" description="Helical" evidence="1">
    <location>
        <begin position="108"/>
        <end position="129"/>
    </location>
</feature>
<feature type="transmembrane region" description="Helical" evidence="1">
    <location>
        <begin position="48"/>
        <end position="69"/>
    </location>
</feature>
<feature type="transmembrane region" description="Helical" evidence="1">
    <location>
        <begin position="165"/>
        <end position="183"/>
    </location>
</feature>
<name>A0ABZ1ZW49_STRNV</name>
<protein>
    <submittedName>
        <fullName evidence="2">DUF998 domain-containing protein</fullName>
    </submittedName>
</protein>
<feature type="transmembrane region" description="Helical" evidence="1">
    <location>
        <begin position="7"/>
        <end position="28"/>
    </location>
</feature>
<gene>
    <name evidence="2" type="ORF">OG442_03495</name>
</gene>
<evidence type="ECO:0000313" key="3">
    <source>
        <dbReference type="Proteomes" id="UP001432209"/>
    </source>
</evidence>
<evidence type="ECO:0000256" key="1">
    <source>
        <dbReference type="SAM" id="Phobius"/>
    </source>
</evidence>
<accession>A0ABZ1ZW49</accession>
<keyword evidence="1" id="KW-0472">Membrane</keyword>
<organism evidence="2 3">
    <name type="scientific">Streptomyces niveus</name>
    <name type="common">Streptomyces spheroides</name>
    <dbReference type="NCBI Taxonomy" id="193462"/>
    <lineage>
        <taxon>Bacteria</taxon>
        <taxon>Bacillati</taxon>
        <taxon>Actinomycetota</taxon>
        <taxon>Actinomycetes</taxon>
        <taxon>Kitasatosporales</taxon>
        <taxon>Streptomycetaceae</taxon>
        <taxon>Streptomyces</taxon>
    </lineage>
</organism>
<sequence length="213" mass="22427">MTFRRGLLWCGVAGSGLFILIFLINDVVKPDYDPVRDAVSEAGIGSGGWLQIVNFIVSGLLITASSVAISQVVNRWTGVLVGLVGAGLALAGVFVSDPVPTDDATWHGMIHNVVGSISSAALIGACFVAARWQATALWRRYSIVVGVAMPLTFIVATGATETLGIWQRLTNVIGWTWLIVLALRAMRASAASEGDHGRRVDVTSVPDGAAPRS</sequence>